<evidence type="ECO:0000313" key="1">
    <source>
        <dbReference type="EMBL" id="CAL1717456.1"/>
    </source>
</evidence>
<protein>
    <submittedName>
        <fullName evidence="1">Uncharacterized protein</fullName>
    </submittedName>
</protein>
<sequence length="270" mass="31278">MPYQDRPLLPKFSRAPTKDEWKSMRIRPPAPPERRRLTVPPCAGTVRTYVSRSEFRPISEIHVSIYTEVWMGVVISSFFEGRRPQPFDCFQIIRTSVKMPKSRKTTLQQYLRKDRCQRGKQPSQRVLELFPVQILTTTGATLPQTLPKFTPVCHIGPNSRHEISERCFLVTQLYPQVFFYTANPHVQHFGSYDSQQINPSILQGTEYLMTYSRLRLEFVPLSNSMTRLLIVMVFPIQCLRLLFPMPRCASWTAGTVPRSLAAQLRMTLSP</sequence>
<reference evidence="2" key="1">
    <citation type="submission" date="2024-04" db="EMBL/GenBank/DDBJ databases">
        <authorList>
            <person name="Shaw F."/>
            <person name="Minotto A."/>
        </authorList>
    </citation>
    <scope>NUCLEOTIDE SEQUENCE [LARGE SCALE GENOMIC DNA]</scope>
</reference>
<accession>A0ABP1EBR5</accession>
<evidence type="ECO:0000313" key="2">
    <source>
        <dbReference type="Proteomes" id="UP001497453"/>
    </source>
</evidence>
<name>A0ABP1EBR5_9APHY</name>
<dbReference type="Proteomes" id="UP001497453">
    <property type="component" value="Chromosome 9"/>
</dbReference>
<dbReference type="EMBL" id="OZ037952">
    <property type="protein sequence ID" value="CAL1717456.1"/>
    <property type="molecule type" value="Genomic_DNA"/>
</dbReference>
<gene>
    <name evidence="1" type="ORF">GFSPODELE1_LOCUS11229</name>
</gene>
<keyword evidence="2" id="KW-1185">Reference proteome</keyword>
<proteinExistence type="predicted"/>
<organism evidence="1 2">
    <name type="scientific">Somion occarium</name>
    <dbReference type="NCBI Taxonomy" id="3059160"/>
    <lineage>
        <taxon>Eukaryota</taxon>
        <taxon>Fungi</taxon>
        <taxon>Dikarya</taxon>
        <taxon>Basidiomycota</taxon>
        <taxon>Agaricomycotina</taxon>
        <taxon>Agaricomycetes</taxon>
        <taxon>Polyporales</taxon>
        <taxon>Cerrenaceae</taxon>
        <taxon>Somion</taxon>
    </lineage>
</organism>